<dbReference type="EMBL" id="JBANRG010000148">
    <property type="protein sequence ID" value="KAK7433609.1"/>
    <property type="molecule type" value="Genomic_DNA"/>
</dbReference>
<organism evidence="2 3">
    <name type="scientific">Marasmiellus scandens</name>
    <dbReference type="NCBI Taxonomy" id="2682957"/>
    <lineage>
        <taxon>Eukaryota</taxon>
        <taxon>Fungi</taxon>
        <taxon>Dikarya</taxon>
        <taxon>Basidiomycota</taxon>
        <taxon>Agaricomycotina</taxon>
        <taxon>Agaricomycetes</taxon>
        <taxon>Agaricomycetidae</taxon>
        <taxon>Agaricales</taxon>
        <taxon>Marasmiineae</taxon>
        <taxon>Omphalotaceae</taxon>
        <taxon>Marasmiellus</taxon>
    </lineage>
</organism>
<feature type="transmembrane region" description="Helical" evidence="1">
    <location>
        <begin position="231"/>
        <end position="255"/>
    </location>
</feature>
<sequence>MFDYSVEEAASAWLIFQRILMPTFASDHPPSVRNPEPTSSIVNLDLLECSSCEEVLLQTNQMQERCHKDTGDHFENMSSPDLRSILDTPTFCDVEKHDDVSPSDQNSEVSEDLSCDMLTDSSPETSIVLDQVGMVEASSLTRCLTRSTNESLYERQVLVRETIVGTMLLVSLAMADRRMILAALSHVFIFEILSLEGFHALGSCLGLHLLTRKCRVFCVKWIDTQAVGLDYTNHWLIAIGIFGLLTIWVFLHGIVSEQNNAPLPLYNERFQEMLR</sequence>
<proteinExistence type="predicted"/>
<keyword evidence="3" id="KW-1185">Reference proteome</keyword>
<evidence type="ECO:0000313" key="3">
    <source>
        <dbReference type="Proteomes" id="UP001498398"/>
    </source>
</evidence>
<evidence type="ECO:0000256" key="1">
    <source>
        <dbReference type="SAM" id="Phobius"/>
    </source>
</evidence>
<protein>
    <submittedName>
        <fullName evidence="2">Uncharacterized protein</fullName>
    </submittedName>
</protein>
<evidence type="ECO:0000313" key="2">
    <source>
        <dbReference type="EMBL" id="KAK7433609.1"/>
    </source>
</evidence>
<reference evidence="2 3" key="1">
    <citation type="submission" date="2024-01" db="EMBL/GenBank/DDBJ databases">
        <title>A draft genome for the cacao thread blight pathogen Marasmiellus scandens.</title>
        <authorList>
            <person name="Baruah I.K."/>
            <person name="Leung J."/>
            <person name="Bukari Y."/>
            <person name="Amoako-Attah I."/>
            <person name="Meinhardt L.W."/>
            <person name="Bailey B.A."/>
            <person name="Cohen S.P."/>
        </authorList>
    </citation>
    <scope>NUCLEOTIDE SEQUENCE [LARGE SCALE GENOMIC DNA]</scope>
    <source>
        <strain evidence="2 3">GH-19</strain>
    </source>
</reference>
<keyword evidence="1" id="KW-1133">Transmembrane helix</keyword>
<feature type="transmembrane region" description="Helical" evidence="1">
    <location>
        <begin position="187"/>
        <end position="210"/>
    </location>
</feature>
<dbReference type="Proteomes" id="UP001498398">
    <property type="component" value="Unassembled WGS sequence"/>
</dbReference>
<comment type="caution">
    <text evidence="2">The sequence shown here is derived from an EMBL/GenBank/DDBJ whole genome shotgun (WGS) entry which is preliminary data.</text>
</comment>
<keyword evidence="1" id="KW-0812">Transmembrane</keyword>
<accession>A0ABR1IIJ7</accession>
<keyword evidence="1" id="KW-0472">Membrane</keyword>
<name>A0ABR1IIJ7_9AGAR</name>
<gene>
    <name evidence="2" type="ORF">VKT23_020686</name>
</gene>